<dbReference type="EMBL" id="KN611215">
    <property type="protein sequence ID" value="KHJ76983.1"/>
    <property type="molecule type" value="Genomic_DNA"/>
</dbReference>
<dbReference type="AlphaFoldDB" id="A0A0B1RV66"/>
<dbReference type="Gene3D" id="2.60.98.50">
    <property type="match status" value="1"/>
</dbReference>
<gene>
    <name evidence="2" type="ORF">OESDEN_23397</name>
</gene>
<proteinExistence type="predicted"/>
<dbReference type="Pfam" id="PF07245">
    <property type="entry name" value="Phlebovirus_G2"/>
    <property type="match status" value="1"/>
</dbReference>
<evidence type="ECO:0000313" key="3">
    <source>
        <dbReference type="Proteomes" id="UP000053660"/>
    </source>
</evidence>
<sequence length="140" mass="15607">MFQCNNKQLNCTKHKTIVAKLNPMQPELCLQLGNGDRARQFIKTTLVEAVFRCQKETLYYTRNTIVKVQSRKRCPDMGTCTGAKCAKITPNTLVKELSVANNYTGITYCSESCGGLGCTCGFPSSGCLFYRIYHVPTDSK</sequence>
<protein>
    <recommendedName>
        <fullName evidence="1">Phlebovirus glycoprotein G2 fusion domain-containing protein</fullName>
    </recommendedName>
</protein>
<feature type="non-terminal residue" evidence="2">
    <location>
        <position position="140"/>
    </location>
</feature>
<organism evidence="2 3">
    <name type="scientific">Oesophagostomum dentatum</name>
    <name type="common">Nodular worm</name>
    <dbReference type="NCBI Taxonomy" id="61180"/>
    <lineage>
        <taxon>Eukaryota</taxon>
        <taxon>Metazoa</taxon>
        <taxon>Ecdysozoa</taxon>
        <taxon>Nematoda</taxon>
        <taxon>Chromadorea</taxon>
        <taxon>Rhabditida</taxon>
        <taxon>Rhabditina</taxon>
        <taxon>Rhabditomorpha</taxon>
        <taxon>Strongyloidea</taxon>
        <taxon>Strongylidae</taxon>
        <taxon>Oesophagostomum</taxon>
    </lineage>
</organism>
<feature type="domain" description="Phlebovirus glycoprotein G2 fusion" evidence="1">
    <location>
        <begin position="4"/>
        <end position="139"/>
    </location>
</feature>
<keyword evidence="3" id="KW-1185">Reference proteome</keyword>
<evidence type="ECO:0000313" key="2">
    <source>
        <dbReference type="EMBL" id="KHJ76983.1"/>
    </source>
</evidence>
<dbReference type="Proteomes" id="UP000053660">
    <property type="component" value="Unassembled WGS sequence"/>
</dbReference>
<name>A0A0B1RV66_OESDE</name>
<reference evidence="2 3" key="1">
    <citation type="submission" date="2014-03" db="EMBL/GenBank/DDBJ databases">
        <title>Draft genome of the hookworm Oesophagostomum dentatum.</title>
        <authorList>
            <person name="Mitreva M."/>
        </authorList>
    </citation>
    <scope>NUCLEOTIDE SEQUENCE [LARGE SCALE GENOMIC DNA]</scope>
    <source>
        <strain evidence="2 3">OD-Hann</strain>
    </source>
</reference>
<accession>A0A0B1RV66</accession>
<dbReference type="OrthoDB" id="5875705at2759"/>
<dbReference type="InterPro" id="IPR009878">
    <property type="entry name" value="Phlebovirus_G2_fusion"/>
</dbReference>
<evidence type="ECO:0000259" key="1">
    <source>
        <dbReference type="Pfam" id="PF07245"/>
    </source>
</evidence>